<reference evidence="28" key="2">
    <citation type="submission" date="2023-06" db="EMBL/GenBank/DDBJ databases">
        <authorList>
            <consortium name="Lawrence Berkeley National Laboratory"/>
            <person name="Haridas S."/>
            <person name="Hensen N."/>
            <person name="Bonometti L."/>
            <person name="Westerberg I."/>
            <person name="Brannstrom I.O."/>
            <person name="Guillou S."/>
            <person name="Cros-Aarteil S."/>
            <person name="Calhoun S."/>
            <person name="Kuo A."/>
            <person name="Mondo S."/>
            <person name="Pangilinan J."/>
            <person name="Riley R."/>
            <person name="Labutti K."/>
            <person name="Andreopoulos B."/>
            <person name="Lipzen A."/>
            <person name="Chen C."/>
            <person name="Yanf M."/>
            <person name="Daum C."/>
            <person name="Ng V."/>
            <person name="Clum A."/>
            <person name="Steindorff A."/>
            <person name="Ohm R."/>
            <person name="Martin F."/>
            <person name="Silar P."/>
            <person name="Natvig D."/>
            <person name="Lalanne C."/>
            <person name="Gautier V."/>
            <person name="Ament-Velasquez S.L."/>
            <person name="Kruys A."/>
            <person name="Hutchinson M.I."/>
            <person name="Powell A.J."/>
            <person name="Barry K."/>
            <person name="Miller A.N."/>
            <person name="Grigoriev I.V."/>
            <person name="Debuchy R."/>
            <person name="Gladieux P."/>
            <person name="Thoren M.H."/>
            <person name="Johannesson H."/>
        </authorList>
    </citation>
    <scope>NUCLEOTIDE SEQUENCE</scope>
    <source>
        <strain evidence="28">SMH4131-1</strain>
    </source>
</reference>
<evidence type="ECO:0000256" key="19">
    <source>
        <dbReference type="ARBA" id="ARBA00038836"/>
    </source>
</evidence>
<evidence type="ECO:0000256" key="7">
    <source>
        <dbReference type="ARBA" id="ARBA00022630"/>
    </source>
</evidence>
<reference evidence="28" key="1">
    <citation type="journal article" date="2023" name="Mol. Phylogenet. Evol.">
        <title>Genome-scale phylogeny and comparative genomics of the fungal order Sordariales.</title>
        <authorList>
            <person name="Hensen N."/>
            <person name="Bonometti L."/>
            <person name="Westerberg I."/>
            <person name="Brannstrom I.O."/>
            <person name="Guillou S."/>
            <person name="Cros-Aarteil S."/>
            <person name="Calhoun S."/>
            <person name="Haridas S."/>
            <person name="Kuo A."/>
            <person name="Mondo S."/>
            <person name="Pangilinan J."/>
            <person name="Riley R."/>
            <person name="LaButti K."/>
            <person name="Andreopoulos B."/>
            <person name="Lipzen A."/>
            <person name="Chen C."/>
            <person name="Yan M."/>
            <person name="Daum C."/>
            <person name="Ng V."/>
            <person name="Clum A."/>
            <person name="Steindorff A."/>
            <person name="Ohm R.A."/>
            <person name="Martin F."/>
            <person name="Silar P."/>
            <person name="Natvig D.O."/>
            <person name="Lalanne C."/>
            <person name="Gautier V."/>
            <person name="Ament-Velasquez S.L."/>
            <person name="Kruys A."/>
            <person name="Hutchinson M.I."/>
            <person name="Powell A.J."/>
            <person name="Barry K."/>
            <person name="Miller A.N."/>
            <person name="Grigoriev I.V."/>
            <person name="Debuchy R."/>
            <person name="Gladieux P."/>
            <person name="Hiltunen Thoren M."/>
            <person name="Johannesson H."/>
        </authorList>
    </citation>
    <scope>NUCLEOTIDE SEQUENCE</scope>
    <source>
        <strain evidence="28">SMH4131-1</strain>
    </source>
</reference>
<evidence type="ECO:0000256" key="23">
    <source>
        <dbReference type="ARBA" id="ARBA00049138"/>
    </source>
</evidence>
<dbReference type="AlphaFoldDB" id="A0AAE0J678"/>
<evidence type="ECO:0000256" key="12">
    <source>
        <dbReference type="ARBA" id="ARBA00022989"/>
    </source>
</evidence>
<dbReference type="Proteomes" id="UP001286456">
    <property type="component" value="Unassembled WGS sequence"/>
</dbReference>
<dbReference type="InterPro" id="IPR017927">
    <property type="entry name" value="FAD-bd_FR_type"/>
</dbReference>
<evidence type="ECO:0000256" key="14">
    <source>
        <dbReference type="ARBA" id="ARBA00023004"/>
    </source>
</evidence>
<dbReference type="InterPro" id="IPR036400">
    <property type="entry name" value="Cyt_B5-like_heme/steroid_sf"/>
</dbReference>
<feature type="binding site" evidence="24">
    <location>
        <position position="328"/>
    </location>
    <ligand>
        <name>FAD</name>
        <dbReference type="ChEBI" id="CHEBI:57692"/>
    </ligand>
</feature>
<dbReference type="PROSITE" id="PS51384">
    <property type="entry name" value="FAD_FR"/>
    <property type="match status" value="1"/>
</dbReference>
<dbReference type="FunFam" id="2.40.30.10:FF:000032">
    <property type="entry name" value="NADH-cytochrome b5 reductase"/>
    <property type="match status" value="1"/>
</dbReference>
<dbReference type="GO" id="GO:0046872">
    <property type="term" value="F:metal ion binding"/>
    <property type="evidence" value="ECO:0007669"/>
    <property type="project" value="UniProtKB-KW"/>
</dbReference>
<dbReference type="PROSITE" id="PS50255">
    <property type="entry name" value="CYTOCHROME_B5_2"/>
    <property type="match status" value="1"/>
</dbReference>
<comment type="catalytic activity">
    <reaction evidence="23">
        <text>2 Fe(3+)-[Dph3] + NADH = 2 Fe(2+)-[Dph3] + NAD(+) + H(+)</text>
        <dbReference type="Rhea" id="RHEA:71231"/>
        <dbReference type="Rhea" id="RHEA-COMP:18002"/>
        <dbReference type="Rhea" id="RHEA-COMP:18003"/>
        <dbReference type="ChEBI" id="CHEBI:15378"/>
        <dbReference type="ChEBI" id="CHEBI:29033"/>
        <dbReference type="ChEBI" id="CHEBI:29034"/>
        <dbReference type="ChEBI" id="CHEBI:57540"/>
        <dbReference type="ChEBI" id="CHEBI:57945"/>
        <dbReference type="ChEBI" id="CHEBI:83228"/>
    </reaction>
    <physiologicalReaction direction="left-to-right" evidence="23">
        <dbReference type="Rhea" id="RHEA:71232"/>
    </physiologicalReaction>
</comment>
<dbReference type="FunFam" id="3.40.50.80:FF:000019">
    <property type="entry name" value="NADH-cytochrome b5 reductase"/>
    <property type="match status" value="1"/>
</dbReference>
<evidence type="ECO:0000256" key="22">
    <source>
        <dbReference type="ARBA" id="ARBA00047682"/>
    </source>
</evidence>
<dbReference type="InterPro" id="IPR008333">
    <property type="entry name" value="Cbr1-like_FAD-bd_dom"/>
</dbReference>
<dbReference type="GO" id="GO:0020037">
    <property type="term" value="F:heme binding"/>
    <property type="evidence" value="ECO:0007669"/>
    <property type="project" value="InterPro"/>
</dbReference>
<keyword evidence="7 24" id="KW-0285">Flavoprotein</keyword>
<dbReference type="InterPro" id="IPR039261">
    <property type="entry name" value="FNR_nucleotide-bd"/>
</dbReference>
<comment type="subcellular location">
    <subcellularLocation>
        <location evidence="2">Mitochondrion outer membrane</location>
        <topology evidence="2">Single-pass membrane protein</topology>
    </subcellularLocation>
</comment>
<evidence type="ECO:0000256" key="15">
    <source>
        <dbReference type="ARBA" id="ARBA00023027"/>
    </source>
</evidence>
<evidence type="ECO:0000256" key="20">
    <source>
        <dbReference type="ARBA" id="ARBA00039438"/>
    </source>
</evidence>
<keyword evidence="12" id="KW-1133">Transmembrane helix</keyword>
<dbReference type="SUPFAM" id="SSF52343">
    <property type="entry name" value="Ferredoxin reductase-like, C-terminal NADP-linked domain"/>
    <property type="match status" value="1"/>
</dbReference>
<dbReference type="PROSITE" id="PS00191">
    <property type="entry name" value="CYTOCHROME_B5_1"/>
    <property type="match status" value="1"/>
</dbReference>
<feature type="binding site" evidence="24">
    <location>
        <position position="326"/>
    </location>
    <ligand>
        <name>FAD</name>
        <dbReference type="ChEBI" id="CHEBI:57692"/>
    </ligand>
</feature>
<dbReference type="PRINTS" id="PR00406">
    <property type="entry name" value="CYTB5RDTASE"/>
</dbReference>
<evidence type="ECO:0000256" key="1">
    <source>
        <dbReference type="ARBA" id="ARBA00001974"/>
    </source>
</evidence>
<dbReference type="EC" id="1.6.2.2" evidence="5"/>
<dbReference type="Pfam" id="PF00173">
    <property type="entry name" value="Cyt-b5"/>
    <property type="match status" value="1"/>
</dbReference>
<feature type="binding site" evidence="24">
    <location>
        <position position="311"/>
    </location>
    <ligand>
        <name>FAD</name>
        <dbReference type="ChEBI" id="CHEBI:57692"/>
    </ligand>
</feature>
<dbReference type="Pfam" id="PF00175">
    <property type="entry name" value="NAD_binding_1"/>
    <property type="match status" value="1"/>
</dbReference>
<keyword evidence="13" id="KW-0560">Oxidoreductase</keyword>
<dbReference type="InterPro" id="IPR017938">
    <property type="entry name" value="Riboflavin_synthase-like_b-brl"/>
</dbReference>
<keyword evidence="17" id="KW-0472">Membrane</keyword>
<dbReference type="Pfam" id="PF00970">
    <property type="entry name" value="FAD_binding_6"/>
    <property type="match status" value="1"/>
</dbReference>
<dbReference type="PANTHER" id="PTHR19370">
    <property type="entry name" value="NADH-CYTOCHROME B5 REDUCTASE"/>
    <property type="match status" value="1"/>
</dbReference>
<keyword evidence="6" id="KW-0349">Heme</keyword>
<comment type="function">
    <text evidence="18">NADH-dependent reductase for DPH3 and cytochrome b5. Required for the first step of diphthamide biosynthesis, a post-translational modification of histidine which occurs in elongation factor 2. DPH1 and DPH2 transfer a 3-amino-3-carboxypropyl (ACP) group from S-adenosyl-L-methionine (SAM) to a histidine residue, the reaction is assisted by a reduction system comprising DPH3 and a NADH-dependent reductase, predominantly CBR1. By reducing DPH3, also involved in the formation of the tRNA wobble base modification mcm5s 2U (5-methoxycarbonylmethyl-2-thiouridine), mediated by the elongator complex. The cytochrome b5/NADH cytochrome b5 reductase electron transfer system supports the catalytic activity of several sterol biosynthetic enzymes.</text>
</comment>
<evidence type="ECO:0000256" key="25">
    <source>
        <dbReference type="SAM" id="MobiDB-lite"/>
    </source>
</evidence>
<dbReference type="InterPro" id="IPR018506">
    <property type="entry name" value="Cyt_B5_heme-BS"/>
</dbReference>
<feature type="region of interest" description="Disordered" evidence="25">
    <location>
        <begin position="221"/>
        <end position="251"/>
    </location>
</feature>
<evidence type="ECO:0000256" key="3">
    <source>
        <dbReference type="ARBA" id="ARBA00005156"/>
    </source>
</evidence>
<protein>
    <recommendedName>
        <fullName evidence="20">NADH-cytochrome b5 reductase 1</fullName>
        <ecNumber evidence="5">1.6.2.2</ecNumber>
    </recommendedName>
    <alternativeName>
        <fullName evidence="21">Microsomal cytochrome b reductase</fullName>
    </alternativeName>
</protein>
<dbReference type="SUPFAM" id="SSF55856">
    <property type="entry name" value="Cytochrome b5-like heme/steroid binding domain"/>
    <property type="match status" value="1"/>
</dbReference>
<comment type="subunit">
    <text evidence="19">Monomer. Component of the 2-(3-amino-3-carboxypropyl)histidine synthase complex composed of DPH1, DPH2, DPH3 and a NADH-dependent reductase, predominantly CBR1.</text>
</comment>
<evidence type="ECO:0000259" key="27">
    <source>
        <dbReference type="PROSITE" id="PS51384"/>
    </source>
</evidence>
<keyword evidence="14" id="KW-0408">Iron</keyword>
<keyword evidence="16" id="KW-0496">Mitochondrion</keyword>
<evidence type="ECO:0000256" key="24">
    <source>
        <dbReference type="PIRSR" id="PIRSR601834-1"/>
    </source>
</evidence>
<comment type="caution">
    <text evidence="28">The sequence shown here is derived from an EMBL/GenBank/DDBJ whole genome shotgun (WGS) entry which is preliminary data.</text>
</comment>
<keyword evidence="9" id="KW-0479">Metal-binding</keyword>
<feature type="domain" description="FAD-binding FR-type" evidence="27">
    <location>
        <begin position="257"/>
        <end position="360"/>
    </location>
</feature>
<evidence type="ECO:0000256" key="18">
    <source>
        <dbReference type="ARBA" id="ARBA00037104"/>
    </source>
</evidence>
<evidence type="ECO:0000256" key="5">
    <source>
        <dbReference type="ARBA" id="ARBA00012011"/>
    </source>
</evidence>
<dbReference type="InterPro" id="IPR001834">
    <property type="entry name" value="CBR-like"/>
</dbReference>
<comment type="similarity">
    <text evidence="4">Belongs to the flavoprotein pyridine nucleotide cytochrome reductase family.</text>
</comment>
<dbReference type="EMBL" id="JAUEPO010000001">
    <property type="protein sequence ID" value="KAK3337659.1"/>
    <property type="molecule type" value="Genomic_DNA"/>
</dbReference>
<organism evidence="28 29">
    <name type="scientific">Cercophora scortea</name>
    <dbReference type="NCBI Taxonomy" id="314031"/>
    <lineage>
        <taxon>Eukaryota</taxon>
        <taxon>Fungi</taxon>
        <taxon>Dikarya</taxon>
        <taxon>Ascomycota</taxon>
        <taxon>Pezizomycotina</taxon>
        <taxon>Sordariomycetes</taxon>
        <taxon>Sordariomycetidae</taxon>
        <taxon>Sordariales</taxon>
        <taxon>Lasiosphaeriaceae</taxon>
        <taxon>Cercophora</taxon>
    </lineage>
</organism>
<evidence type="ECO:0000256" key="21">
    <source>
        <dbReference type="ARBA" id="ARBA00041901"/>
    </source>
</evidence>
<dbReference type="CDD" id="cd06183">
    <property type="entry name" value="cyt_b5_reduct_like"/>
    <property type="match status" value="1"/>
</dbReference>
<evidence type="ECO:0000256" key="8">
    <source>
        <dbReference type="ARBA" id="ARBA00022692"/>
    </source>
</evidence>
<evidence type="ECO:0000256" key="10">
    <source>
        <dbReference type="ARBA" id="ARBA00022787"/>
    </source>
</evidence>
<keyword evidence="15" id="KW-0520">NAD</keyword>
<evidence type="ECO:0000256" key="17">
    <source>
        <dbReference type="ARBA" id="ARBA00023136"/>
    </source>
</evidence>
<evidence type="ECO:0000256" key="16">
    <source>
        <dbReference type="ARBA" id="ARBA00023128"/>
    </source>
</evidence>
<name>A0AAE0J678_9PEZI</name>
<feature type="compositionally biased region" description="Low complexity" evidence="25">
    <location>
        <begin position="240"/>
        <end position="251"/>
    </location>
</feature>
<evidence type="ECO:0000313" key="29">
    <source>
        <dbReference type="Proteomes" id="UP001286456"/>
    </source>
</evidence>
<evidence type="ECO:0000256" key="13">
    <source>
        <dbReference type="ARBA" id="ARBA00023002"/>
    </source>
</evidence>
<dbReference type="SMART" id="SM01117">
    <property type="entry name" value="Cyt-b5"/>
    <property type="match status" value="1"/>
</dbReference>
<dbReference type="GO" id="GO:0090524">
    <property type="term" value="F:cytochrome-b5 reductase activity, acting on NADH"/>
    <property type="evidence" value="ECO:0007669"/>
    <property type="project" value="UniProtKB-EC"/>
</dbReference>
<evidence type="ECO:0000313" key="28">
    <source>
        <dbReference type="EMBL" id="KAK3337659.1"/>
    </source>
</evidence>
<dbReference type="Gene3D" id="3.10.120.10">
    <property type="entry name" value="Cytochrome b5-like heme/steroid binding domain"/>
    <property type="match status" value="1"/>
</dbReference>
<evidence type="ECO:0000256" key="2">
    <source>
        <dbReference type="ARBA" id="ARBA00004572"/>
    </source>
</evidence>
<dbReference type="PRINTS" id="PR00363">
    <property type="entry name" value="CYTOCHROMEB5"/>
</dbReference>
<feature type="binding site" evidence="24">
    <location>
        <position position="309"/>
    </location>
    <ligand>
        <name>FAD</name>
        <dbReference type="ChEBI" id="CHEBI:57692"/>
    </ligand>
</feature>
<feature type="binding site" evidence="24">
    <location>
        <position position="335"/>
    </location>
    <ligand>
        <name>FAD</name>
        <dbReference type="ChEBI" id="CHEBI:57692"/>
    </ligand>
</feature>
<accession>A0AAE0J678</accession>
<dbReference type="PANTHER" id="PTHR19370:SF178">
    <property type="entry name" value="CYTOCHROME-B5 REDUCTASE"/>
    <property type="match status" value="1"/>
</dbReference>
<keyword evidence="8" id="KW-0812">Transmembrane</keyword>
<keyword evidence="10" id="KW-1000">Mitochondrion outer membrane</keyword>
<dbReference type="InterPro" id="IPR001433">
    <property type="entry name" value="OxRdtase_FAD/NAD-bd"/>
</dbReference>
<sequence length="501" mass="54777">MAATYSLAEVQQHNKADDIWIVLHNKVYDVSKYLEDHPGGSAILRDVAGKDATVEFEDVGHSQEANDELVHFLVGDLTTEEHAEKVEVYRPTFHHVSQDAAIAVRRKQAAGNTKSASRKALQSLVGVGLTVGVGVVAFQKGHLKGTGIDCIVRALRKYLTKATGSVLPAGSSKYSGLFWWGFGIATVAEVSLSLGVSMWAWSKFDVQQEFTKRSPRRVARADRVVPVLPQPSSPKRKQKPTTTTTTPAPASRVLEPKEFRPFKLVRKTLVSPNVYRLVFALPHANDVLGLPTGQHIALRATIDGKAISRSYTPVSNNTDLGRIELLIKVYEKGLMTQHLAHMPIGSTIDMRGPKGAMQYVPNAYAKQIGMIAGGTGITPMFQLIRAICDDDEDNTQLSLIYANNTEDDILLRDELDGYVERCPEKFRVHYVLGKAPEGWAGSSGFVTVDMIKKYLPAPVEGTKALLCGPPPMINAMTKNLVQLGFTAPGTVSKATDQVFLF</sequence>
<feature type="domain" description="Cytochrome b5 heme-binding" evidence="26">
    <location>
        <begin position="2"/>
        <end position="78"/>
    </location>
</feature>
<dbReference type="FunFam" id="3.10.120.10:FF:000002">
    <property type="entry name" value="Cytochrome b5 type B"/>
    <property type="match status" value="1"/>
</dbReference>
<evidence type="ECO:0000256" key="9">
    <source>
        <dbReference type="ARBA" id="ARBA00022723"/>
    </source>
</evidence>
<comment type="cofactor">
    <cofactor evidence="1 24">
        <name>FAD</name>
        <dbReference type="ChEBI" id="CHEBI:57692"/>
    </cofactor>
</comment>
<dbReference type="GO" id="GO:0005741">
    <property type="term" value="C:mitochondrial outer membrane"/>
    <property type="evidence" value="ECO:0007669"/>
    <property type="project" value="UniProtKB-SubCell"/>
</dbReference>
<dbReference type="PRINTS" id="PR00371">
    <property type="entry name" value="FPNCR"/>
</dbReference>
<evidence type="ECO:0000259" key="26">
    <source>
        <dbReference type="PROSITE" id="PS50255"/>
    </source>
</evidence>
<comment type="pathway">
    <text evidence="3">Protein modification; peptidyl-diphthamide biosynthesis.</text>
</comment>
<evidence type="ECO:0000256" key="11">
    <source>
        <dbReference type="ARBA" id="ARBA00022827"/>
    </source>
</evidence>
<dbReference type="SUPFAM" id="SSF63380">
    <property type="entry name" value="Riboflavin synthase domain-like"/>
    <property type="match status" value="1"/>
</dbReference>
<comment type="catalytic activity">
    <reaction evidence="22">
        <text>2 Fe(III)-[cytochrome b5] + NADH = 2 Fe(II)-[cytochrome b5] + NAD(+) + H(+)</text>
        <dbReference type="Rhea" id="RHEA:46680"/>
        <dbReference type="Rhea" id="RHEA-COMP:10438"/>
        <dbReference type="Rhea" id="RHEA-COMP:10439"/>
        <dbReference type="ChEBI" id="CHEBI:15378"/>
        <dbReference type="ChEBI" id="CHEBI:29033"/>
        <dbReference type="ChEBI" id="CHEBI:29034"/>
        <dbReference type="ChEBI" id="CHEBI:57540"/>
        <dbReference type="ChEBI" id="CHEBI:57945"/>
        <dbReference type="EC" id="1.6.2.2"/>
    </reaction>
</comment>
<proteinExistence type="inferred from homology"/>
<keyword evidence="29" id="KW-1185">Reference proteome</keyword>
<evidence type="ECO:0000256" key="4">
    <source>
        <dbReference type="ARBA" id="ARBA00006105"/>
    </source>
</evidence>
<dbReference type="InterPro" id="IPR001199">
    <property type="entry name" value="Cyt_B5-like_heme/steroid-bd"/>
</dbReference>
<keyword evidence="11 24" id="KW-0274">FAD</keyword>
<dbReference type="Gene3D" id="3.40.50.80">
    <property type="entry name" value="Nucleotide-binding domain of ferredoxin-NADP reductase (FNR) module"/>
    <property type="match status" value="1"/>
</dbReference>
<evidence type="ECO:0000256" key="6">
    <source>
        <dbReference type="ARBA" id="ARBA00022617"/>
    </source>
</evidence>
<dbReference type="Gene3D" id="2.40.30.10">
    <property type="entry name" value="Translation factors"/>
    <property type="match status" value="1"/>
</dbReference>
<dbReference type="InterPro" id="IPR001709">
    <property type="entry name" value="Flavoprot_Pyr_Nucl_cyt_Rdtase"/>
</dbReference>
<dbReference type="GO" id="GO:0005783">
    <property type="term" value="C:endoplasmic reticulum"/>
    <property type="evidence" value="ECO:0007669"/>
    <property type="project" value="TreeGrafter"/>
</dbReference>
<gene>
    <name evidence="28" type="ORF">B0T19DRAFT_455548</name>
</gene>
<feature type="binding site" evidence="24">
    <location>
        <position position="378"/>
    </location>
    <ligand>
        <name>FAD</name>
        <dbReference type="ChEBI" id="CHEBI:57692"/>
    </ligand>
</feature>